<dbReference type="GO" id="GO:0003677">
    <property type="term" value="F:DNA binding"/>
    <property type="evidence" value="ECO:0007669"/>
    <property type="project" value="InterPro"/>
</dbReference>
<proteinExistence type="predicted"/>
<dbReference type="EMBL" id="JACIEN010000001">
    <property type="protein sequence ID" value="MBB4016706.1"/>
    <property type="molecule type" value="Genomic_DNA"/>
</dbReference>
<protein>
    <recommendedName>
        <fullName evidence="3">Transcriptional regulator</fullName>
    </recommendedName>
</protein>
<dbReference type="InterPro" id="IPR010982">
    <property type="entry name" value="Lambda_DNA-bd_dom_sf"/>
</dbReference>
<evidence type="ECO:0000313" key="2">
    <source>
        <dbReference type="Proteomes" id="UP000577362"/>
    </source>
</evidence>
<evidence type="ECO:0000313" key="1">
    <source>
        <dbReference type="EMBL" id="MBB4016706.1"/>
    </source>
</evidence>
<reference evidence="1 2" key="1">
    <citation type="submission" date="2020-08" db="EMBL/GenBank/DDBJ databases">
        <title>Genomic Encyclopedia of Type Strains, Phase IV (KMG-IV): sequencing the most valuable type-strain genomes for metagenomic binning, comparative biology and taxonomic classification.</title>
        <authorList>
            <person name="Goeker M."/>
        </authorList>
    </citation>
    <scope>NUCLEOTIDE SEQUENCE [LARGE SCALE GENOMIC DNA]</scope>
    <source>
        <strain evidence="1 2">DSM 103737</strain>
    </source>
</reference>
<comment type="caution">
    <text evidence="1">The sequence shown here is derived from an EMBL/GenBank/DDBJ whole genome shotgun (WGS) entry which is preliminary data.</text>
</comment>
<organism evidence="1 2">
    <name type="scientific">Chelatococcus caeni</name>
    <dbReference type="NCBI Taxonomy" id="1348468"/>
    <lineage>
        <taxon>Bacteria</taxon>
        <taxon>Pseudomonadati</taxon>
        <taxon>Pseudomonadota</taxon>
        <taxon>Alphaproteobacteria</taxon>
        <taxon>Hyphomicrobiales</taxon>
        <taxon>Chelatococcaceae</taxon>
        <taxon>Chelatococcus</taxon>
    </lineage>
</organism>
<dbReference type="Gene3D" id="1.10.260.40">
    <property type="entry name" value="lambda repressor-like DNA-binding domains"/>
    <property type="match status" value="1"/>
</dbReference>
<gene>
    <name evidence="1" type="ORF">GGR16_001712</name>
</gene>
<dbReference type="AlphaFoldDB" id="A0A840C150"/>
<sequence length="141" mass="15215">MNRGPLPGMAAGIDYVAKARATWGEKLPDWVLVLAQEMTRTSGAVTAKRINYSPAVLSNIISGTYRGNVARVEEVVRGALMGATVVCPVLGDIGRDRCLDEQKQPFRATSSLRARLFHACRKCPHASADNGRALPSGDRHV</sequence>
<keyword evidence="2" id="KW-1185">Reference proteome</keyword>
<dbReference type="RefSeq" id="WP_343059615.1">
    <property type="nucleotide sequence ID" value="NZ_JACIEN010000001.1"/>
</dbReference>
<dbReference type="Proteomes" id="UP000577362">
    <property type="component" value="Unassembled WGS sequence"/>
</dbReference>
<evidence type="ECO:0008006" key="3">
    <source>
        <dbReference type="Google" id="ProtNLM"/>
    </source>
</evidence>
<accession>A0A840C150</accession>
<name>A0A840C150_9HYPH</name>